<dbReference type="EMBL" id="ATBE01000232">
    <property type="protein sequence ID" value="EQC95057.1"/>
    <property type="molecule type" value="Genomic_DNA"/>
</dbReference>
<dbReference type="GO" id="GO:0003677">
    <property type="term" value="F:DNA binding"/>
    <property type="evidence" value="ECO:0007669"/>
    <property type="project" value="InterPro"/>
</dbReference>
<evidence type="ECO:0000256" key="1">
    <source>
        <dbReference type="ARBA" id="ARBA00010657"/>
    </source>
</evidence>
<dbReference type="GO" id="GO:0006310">
    <property type="term" value="P:DNA recombination"/>
    <property type="evidence" value="ECO:0007669"/>
    <property type="project" value="InterPro"/>
</dbReference>
<accession>T0VGZ6</accession>
<dbReference type="InterPro" id="IPR001668">
    <property type="entry name" value="Mob_Pre"/>
</dbReference>
<dbReference type="AlphaFoldDB" id="T0VGZ6"/>
<dbReference type="Gene3D" id="3.30.930.30">
    <property type="match status" value="1"/>
</dbReference>
<dbReference type="Proteomes" id="UP000015664">
    <property type="component" value="Unassembled WGS sequence"/>
</dbReference>
<reference evidence="2 3" key="1">
    <citation type="journal article" date="2013" name="ISME J.">
        <title>Multifactorial diversity sustains microbial community stability.</title>
        <authorList>
            <person name="Erkus O."/>
            <person name="de Jager V.C."/>
            <person name="Spus M."/>
            <person name="van Alen-Boerrigter I.J."/>
            <person name="van Rijswijck I.M."/>
            <person name="Hazelwood L."/>
            <person name="Janssen P.W."/>
            <person name="van Hijum S.A."/>
            <person name="Kleerebezem M."/>
            <person name="Smid E.J."/>
        </authorList>
    </citation>
    <scope>NUCLEOTIDE SEQUENCE [LARGE SCALE GENOMIC DNA]</scope>
    <source>
        <strain evidence="2 3">TIFN3</strain>
    </source>
</reference>
<comment type="similarity">
    <text evidence="1">Belongs to the plasmid mobilization pre family.</text>
</comment>
<comment type="caution">
    <text evidence="2">The sequence shown here is derived from an EMBL/GenBank/DDBJ whole genome shotgun (WGS) entry which is preliminary data.</text>
</comment>
<evidence type="ECO:0000313" key="3">
    <source>
        <dbReference type="Proteomes" id="UP000015664"/>
    </source>
</evidence>
<evidence type="ECO:0000313" key="2">
    <source>
        <dbReference type="EMBL" id="EQC95057.1"/>
    </source>
</evidence>
<name>T0VGZ6_LACLC</name>
<dbReference type="Pfam" id="PF01076">
    <property type="entry name" value="Mob_Pre"/>
    <property type="match status" value="1"/>
</dbReference>
<proteinExistence type="inferred from homology"/>
<sequence>MLDFQVQNPNLYVYNAVIHLDELNPHAHVNFIPVGDNMKKGLSKQVSMNRALENMGGSVAKFSDKSILV</sequence>
<gene>
    <name evidence="2" type="ORF">LLT3_00395</name>
</gene>
<organism evidence="2 3">
    <name type="scientific">Lactococcus cremoris subsp. cremoris TIFN3</name>
    <dbReference type="NCBI Taxonomy" id="1234873"/>
    <lineage>
        <taxon>Bacteria</taxon>
        <taxon>Bacillati</taxon>
        <taxon>Bacillota</taxon>
        <taxon>Bacilli</taxon>
        <taxon>Lactobacillales</taxon>
        <taxon>Streptococcaceae</taxon>
        <taxon>Lactococcus</taxon>
        <taxon>Lactococcus cremoris subsp. cremoris</taxon>
    </lineage>
</organism>
<protein>
    <submittedName>
        <fullName evidence="2">Uncharacterized protein</fullName>
    </submittedName>
</protein>
<dbReference type="PATRIC" id="fig|1234873.3.peg.1389"/>